<dbReference type="EMBL" id="BJUG01000018">
    <property type="protein sequence ID" value="GEK38136.1"/>
    <property type="molecule type" value="Genomic_DNA"/>
</dbReference>
<feature type="domain" description="HNH nuclease" evidence="1">
    <location>
        <begin position="188"/>
        <end position="240"/>
    </location>
</feature>
<gene>
    <name evidence="3" type="ORF">ETH01_24230</name>
</gene>
<organism evidence="3 4">
    <name type="scientific">Enterococcus thailandicus</name>
    <dbReference type="NCBI Taxonomy" id="417368"/>
    <lineage>
        <taxon>Bacteria</taxon>
        <taxon>Bacillati</taxon>
        <taxon>Bacillota</taxon>
        <taxon>Bacilli</taxon>
        <taxon>Lactobacillales</taxon>
        <taxon>Enterococcaceae</taxon>
        <taxon>Enterococcus</taxon>
    </lineage>
</organism>
<evidence type="ECO:0000313" key="3">
    <source>
        <dbReference type="EMBL" id="GEK38136.1"/>
    </source>
</evidence>
<name>A0A510WG75_ENTTH</name>
<dbReference type="Proteomes" id="UP000321361">
    <property type="component" value="Unassembled WGS sequence"/>
</dbReference>
<dbReference type="InterPro" id="IPR003611">
    <property type="entry name" value="NUMOD3"/>
</dbReference>
<dbReference type="GO" id="GO:0003677">
    <property type="term" value="F:DNA binding"/>
    <property type="evidence" value="ECO:0007669"/>
    <property type="project" value="InterPro"/>
</dbReference>
<comment type="caution">
    <text evidence="3">The sequence shown here is derived from an EMBL/GenBank/DDBJ whole genome shotgun (WGS) entry which is preliminary data.</text>
</comment>
<evidence type="ECO:0008006" key="5">
    <source>
        <dbReference type="Google" id="ProtNLM"/>
    </source>
</evidence>
<dbReference type="CDD" id="cd00085">
    <property type="entry name" value="HNHc"/>
    <property type="match status" value="1"/>
</dbReference>
<feature type="domain" description="TRASH" evidence="2">
    <location>
        <begin position="8"/>
        <end position="41"/>
    </location>
</feature>
<dbReference type="RefSeq" id="WP_071868293.1">
    <property type="nucleotide sequence ID" value="NZ_BJUG01000018.1"/>
</dbReference>
<reference evidence="3 4" key="1">
    <citation type="submission" date="2019-07" db="EMBL/GenBank/DDBJ databases">
        <title>Whole genome shotgun sequence of Enterococcus thailandicus NBRC 101867.</title>
        <authorList>
            <person name="Hosoyama A."/>
            <person name="Uohara A."/>
            <person name="Ohji S."/>
            <person name="Ichikawa N."/>
        </authorList>
    </citation>
    <scope>NUCLEOTIDE SEQUENCE [LARGE SCALE GENOMIC DNA]</scope>
    <source>
        <strain evidence="3 4">NBRC 101867</strain>
    </source>
</reference>
<sequence length="265" mass="31219">MSKLKLTCKNCGKDVYKMPSEVRSKNIFCNRKCWSEYQAQFRRTESCDFCKEKFTKSQSNFNGKHKFCCRECKDEWQKEGLKGDKGNFYGRKHSVESIAKLKNTLKNVRLSGQDNPKYCKVPVKCEECGQTTLKIPYLIGRSKHQYCSEECRHKGQSQIIRGKSNPNYNPNLTLEDRNKRMKVLGYVHFKNTVLKRDDFKCVICNSKENVVVHHLNAYHWDKKNRLNPDNAVVLCKKCHLTFHKIYGQKNNTEQQFKEFYETPTL</sequence>
<dbReference type="SMART" id="SM00507">
    <property type="entry name" value="HNHc"/>
    <property type="match status" value="1"/>
</dbReference>
<dbReference type="Pfam" id="PF07460">
    <property type="entry name" value="NUMOD3"/>
    <property type="match status" value="1"/>
</dbReference>
<dbReference type="InterPro" id="IPR003615">
    <property type="entry name" value="HNH_nuc"/>
</dbReference>
<dbReference type="InterPro" id="IPR011017">
    <property type="entry name" value="TRASH_dom"/>
</dbReference>
<protein>
    <recommendedName>
        <fullName evidence="5">HNH nuclease domain-containing protein</fullName>
    </recommendedName>
</protein>
<accession>A0A510WG75</accession>
<evidence type="ECO:0000259" key="1">
    <source>
        <dbReference type="SMART" id="SM00507"/>
    </source>
</evidence>
<proteinExistence type="predicted"/>
<dbReference type="OrthoDB" id="962665at2"/>
<feature type="domain" description="TRASH" evidence="2">
    <location>
        <begin position="47"/>
        <end position="80"/>
    </location>
</feature>
<evidence type="ECO:0000313" key="4">
    <source>
        <dbReference type="Proteomes" id="UP000321361"/>
    </source>
</evidence>
<evidence type="ECO:0000259" key="2">
    <source>
        <dbReference type="SMART" id="SM00746"/>
    </source>
</evidence>
<dbReference type="SMART" id="SM00746">
    <property type="entry name" value="TRASH"/>
    <property type="match status" value="2"/>
</dbReference>
<dbReference type="AlphaFoldDB" id="A0A510WG75"/>